<dbReference type="Gene3D" id="1.10.510.10">
    <property type="entry name" value="Transferase(Phosphotransferase) domain 1"/>
    <property type="match status" value="1"/>
</dbReference>
<keyword evidence="4" id="KW-0808">Transferase</keyword>
<keyword evidence="3" id="KW-0723">Serine/threonine-protein kinase</keyword>
<feature type="region of interest" description="Disordered" evidence="8">
    <location>
        <begin position="442"/>
        <end position="463"/>
    </location>
</feature>
<gene>
    <name evidence="10" type="ORF">FVE85_1818</name>
</gene>
<dbReference type="GO" id="GO:0005524">
    <property type="term" value="F:ATP binding"/>
    <property type="evidence" value="ECO:0007669"/>
    <property type="project" value="UniProtKB-KW"/>
</dbReference>
<dbReference type="PROSITE" id="PS50011">
    <property type="entry name" value="PROTEIN_KINASE_DOM"/>
    <property type="match status" value="1"/>
</dbReference>
<evidence type="ECO:0000256" key="6">
    <source>
        <dbReference type="ARBA" id="ARBA00022777"/>
    </source>
</evidence>
<evidence type="ECO:0000256" key="8">
    <source>
        <dbReference type="SAM" id="MobiDB-lite"/>
    </source>
</evidence>
<dbReference type="InterPro" id="IPR008271">
    <property type="entry name" value="Ser/Thr_kinase_AS"/>
</dbReference>
<dbReference type="AlphaFoldDB" id="A0A5J4YYF9"/>
<reference evidence="11" key="1">
    <citation type="journal article" date="2019" name="Nat. Commun.">
        <title>Expansion of phycobilisome linker gene families in mesophilic red algae.</title>
        <authorList>
            <person name="Lee J."/>
            <person name="Kim D."/>
            <person name="Bhattacharya D."/>
            <person name="Yoon H.S."/>
        </authorList>
    </citation>
    <scope>NUCLEOTIDE SEQUENCE [LARGE SCALE GENOMIC DNA]</scope>
    <source>
        <strain evidence="11">CCMP 1328</strain>
    </source>
</reference>
<name>A0A5J4YYF9_PORPP</name>
<accession>A0A5J4YYF9</accession>
<feature type="domain" description="Protein kinase" evidence="9">
    <location>
        <begin position="98"/>
        <end position="403"/>
    </location>
</feature>
<comment type="caution">
    <text evidence="10">The sequence shown here is derived from an EMBL/GenBank/DDBJ whole genome shotgun (WGS) entry which is preliminary data.</text>
</comment>
<dbReference type="InterPro" id="IPR011009">
    <property type="entry name" value="Kinase-like_dom_sf"/>
</dbReference>
<keyword evidence="11" id="KW-1185">Reference proteome</keyword>
<dbReference type="Gene3D" id="3.30.200.20">
    <property type="entry name" value="Phosphorylase Kinase, domain 1"/>
    <property type="match status" value="1"/>
</dbReference>
<evidence type="ECO:0000256" key="4">
    <source>
        <dbReference type="ARBA" id="ARBA00022679"/>
    </source>
</evidence>
<evidence type="ECO:0000256" key="1">
    <source>
        <dbReference type="ARBA" id="ARBA00009903"/>
    </source>
</evidence>
<dbReference type="PANTHER" id="PTHR45637">
    <property type="entry name" value="FLIPPASE KINASE 1-RELATED"/>
    <property type="match status" value="1"/>
</dbReference>
<feature type="compositionally biased region" description="Polar residues" evidence="8">
    <location>
        <begin position="34"/>
        <end position="47"/>
    </location>
</feature>
<evidence type="ECO:0000313" key="10">
    <source>
        <dbReference type="EMBL" id="KAA8495663.1"/>
    </source>
</evidence>
<dbReference type="InterPro" id="IPR000719">
    <property type="entry name" value="Prot_kinase_dom"/>
</dbReference>
<dbReference type="SUPFAM" id="SSF56112">
    <property type="entry name" value="Protein kinase-like (PK-like)"/>
    <property type="match status" value="1"/>
</dbReference>
<evidence type="ECO:0000256" key="3">
    <source>
        <dbReference type="ARBA" id="ARBA00022527"/>
    </source>
</evidence>
<dbReference type="Proteomes" id="UP000324585">
    <property type="component" value="Unassembled WGS sequence"/>
</dbReference>
<evidence type="ECO:0000313" key="11">
    <source>
        <dbReference type="Proteomes" id="UP000324585"/>
    </source>
</evidence>
<dbReference type="EMBL" id="VRMN01000003">
    <property type="protein sequence ID" value="KAA8495663.1"/>
    <property type="molecule type" value="Genomic_DNA"/>
</dbReference>
<protein>
    <recommendedName>
        <fullName evidence="2">non-specific serine/threonine protein kinase</fullName>
        <ecNumber evidence="2">2.7.11.1</ecNumber>
    </recommendedName>
</protein>
<feature type="compositionally biased region" description="Polar residues" evidence="8">
    <location>
        <begin position="11"/>
        <end position="22"/>
    </location>
</feature>
<dbReference type="GO" id="GO:0004674">
    <property type="term" value="F:protein serine/threonine kinase activity"/>
    <property type="evidence" value="ECO:0007669"/>
    <property type="project" value="UniProtKB-KW"/>
</dbReference>
<dbReference type="OrthoDB" id="432483at2759"/>
<feature type="region of interest" description="Disordered" evidence="8">
    <location>
        <begin position="1"/>
        <end position="47"/>
    </location>
</feature>
<keyword evidence="7" id="KW-0067">ATP-binding</keyword>
<keyword evidence="6 10" id="KW-0418">Kinase</keyword>
<organism evidence="10 11">
    <name type="scientific">Porphyridium purpureum</name>
    <name type="common">Red alga</name>
    <name type="synonym">Porphyridium cruentum</name>
    <dbReference type="NCBI Taxonomy" id="35688"/>
    <lineage>
        <taxon>Eukaryota</taxon>
        <taxon>Rhodophyta</taxon>
        <taxon>Bangiophyceae</taxon>
        <taxon>Porphyridiales</taxon>
        <taxon>Porphyridiaceae</taxon>
        <taxon>Porphyridium</taxon>
    </lineage>
</organism>
<evidence type="ECO:0000256" key="7">
    <source>
        <dbReference type="ARBA" id="ARBA00022840"/>
    </source>
</evidence>
<dbReference type="EC" id="2.7.11.1" evidence="2"/>
<keyword evidence="5" id="KW-0547">Nucleotide-binding</keyword>
<evidence type="ECO:0000256" key="2">
    <source>
        <dbReference type="ARBA" id="ARBA00012513"/>
    </source>
</evidence>
<proteinExistence type="inferred from homology"/>
<evidence type="ECO:0000256" key="5">
    <source>
        <dbReference type="ARBA" id="ARBA00022741"/>
    </source>
</evidence>
<evidence type="ECO:0000259" key="9">
    <source>
        <dbReference type="PROSITE" id="PS50011"/>
    </source>
</evidence>
<feature type="compositionally biased region" description="Low complexity" evidence="8">
    <location>
        <begin position="451"/>
        <end position="463"/>
    </location>
</feature>
<sequence>MAALAKIKNMSMLSGSSKTSTPRGVATPGGDSTPGKSTVATPRKGSTLSLLADAQVDASEDATPRGSVSDSNDVLAKTAVRKCEEFPLTPEEVHASKFIKMKKIGKGAIGIVYMARLKEEADGEEVDSSKRPKLYAIKVVTKDEMVKKNKVARVMTEREVLATTSHPFVVKMYASFQTNNKLFYCMELMAGGEFYRMLQALPEKRMNEQDARFYTSEVTSALEYLHACGFVYRDLKPENVLVRADGHLALSDFDLSKQAVAQSAQVVEKKKGFFGKKNNNGSRLDMLNIVNAGPVFEGDAKSFVGTAEYLSPEVISGEQQTAAVDWWTLGVLMYEMIFGVTPFRGDVQDVTFANIISKELKFPADIPVSKECKELLKKLLTRDAKKRLGSNGGSSEIKSHKWFAETNWGLLREQVPPIVPGMELPANWTQMKVTMDKLDATEGSGQATEGTNAFTDFNATTTA</sequence>
<dbReference type="Pfam" id="PF00069">
    <property type="entry name" value="Pkinase"/>
    <property type="match status" value="1"/>
</dbReference>
<comment type="similarity">
    <text evidence="1">Belongs to the protein kinase superfamily. AGC Ser/Thr protein kinase family.</text>
</comment>
<dbReference type="PROSITE" id="PS00108">
    <property type="entry name" value="PROTEIN_KINASE_ST"/>
    <property type="match status" value="1"/>
</dbReference>
<dbReference type="SMART" id="SM00220">
    <property type="entry name" value="S_TKc"/>
    <property type="match status" value="1"/>
</dbReference>